<accession>X1LZ87</accession>
<protein>
    <submittedName>
        <fullName evidence="1">Uncharacterized protein</fullName>
    </submittedName>
</protein>
<comment type="caution">
    <text evidence="1">The sequence shown here is derived from an EMBL/GenBank/DDBJ whole genome shotgun (WGS) entry which is preliminary data.</text>
</comment>
<evidence type="ECO:0000313" key="1">
    <source>
        <dbReference type="EMBL" id="GAI24687.1"/>
    </source>
</evidence>
<sequence length="201" mass="22974">LAENSLDYSGAFLTKLREGINTEVASSTTADCQKAGLNPEQCKQENIPPHFLSNKLAEVLTEDIREKLPSEIQRILRENLRQYIFDQDLNEFLDKDMVELLDGVLQGALSKSLEDQIPFLRENLEKRMMDIIPILVLDPLQTIDSFLAKYLKNLKKIVDSQIADLIKKLGDLLSQPASDLIDSYRQDNPTLFRQNPLKFQL</sequence>
<dbReference type="EMBL" id="BARV01021527">
    <property type="protein sequence ID" value="GAI24687.1"/>
    <property type="molecule type" value="Genomic_DNA"/>
</dbReference>
<name>X1LZ87_9ZZZZ</name>
<proteinExistence type="predicted"/>
<reference evidence="1" key="1">
    <citation type="journal article" date="2014" name="Front. Microbiol.">
        <title>High frequency of phylogenetically diverse reductive dehalogenase-homologous genes in deep subseafloor sedimentary metagenomes.</title>
        <authorList>
            <person name="Kawai M."/>
            <person name="Futagami T."/>
            <person name="Toyoda A."/>
            <person name="Takaki Y."/>
            <person name="Nishi S."/>
            <person name="Hori S."/>
            <person name="Arai W."/>
            <person name="Tsubouchi T."/>
            <person name="Morono Y."/>
            <person name="Uchiyama I."/>
            <person name="Ito T."/>
            <person name="Fujiyama A."/>
            <person name="Inagaki F."/>
            <person name="Takami H."/>
        </authorList>
    </citation>
    <scope>NUCLEOTIDE SEQUENCE</scope>
    <source>
        <strain evidence="1">Expedition CK06-06</strain>
    </source>
</reference>
<feature type="non-terminal residue" evidence="1">
    <location>
        <position position="1"/>
    </location>
</feature>
<gene>
    <name evidence="1" type="ORF">S06H3_35649</name>
</gene>
<organism evidence="1">
    <name type="scientific">marine sediment metagenome</name>
    <dbReference type="NCBI Taxonomy" id="412755"/>
    <lineage>
        <taxon>unclassified sequences</taxon>
        <taxon>metagenomes</taxon>
        <taxon>ecological metagenomes</taxon>
    </lineage>
</organism>
<dbReference type="AlphaFoldDB" id="X1LZ87"/>